<protein>
    <submittedName>
        <fullName evidence="2">Methyltransferase</fullName>
    </submittedName>
</protein>
<keyword evidence="2" id="KW-0489">Methyltransferase</keyword>
<proteinExistence type="predicted"/>
<dbReference type="RefSeq" id="WP_273233845.1">
    <property type="nucleotide sequence ID" value="NZ_QFOH01000023.1"/>
</dbReference>
<dbReference type="GO" id="GO:0008168">
    <property type="term" value="F:methyltransferase activity"/>
    <property type="evidence" value="ECO:0007669"/>
    <property type="project" value="UniProtKB-KW"/>
</dbReference>
<dbReference type="Pfam" id="PF08484">
    <property type="entry name" value="Methyltransf_14"/>
    <property type="match status" value="1"/>
</dbReference>
<name>A0A2W5ESV7_9PSED</name>
<dbReference type="InterPro" id="IPR029063">
    <property type="entry name" value="SAM-dependent_MTases_sf"/>
</dbReference>
<dbReference type="Gene3D" id="3.40.50.150">
    <property type="entry name" value="Vaccinia Virus protein VP39"/>
    <property type="match status" value="1"/>
</dbReference>
<dbReference type="Pfam" id="PF13489">
    <property type="entry name" value="Methyltransf_23"/>
    <property type="match status" value="1"/>
</dbReference>
<dbReference type="EMBL" id="QFOH01000023">
    <property type="protein sequence ID" value="PZP21952.1"/>
    <property type="molecule type" value="Genomic_DNA"/>
</dbReference>
<accession>A0A2W5ESV7</accession>
<dbReference type="Gene3D" id="3.40.50.720">
    <property type="entry name" value="NAD(P)-binding Rossmann-like Domain"/>
    <property type="match status" value="1"/>
</dbReference>
<reference evidence="2 3" key="1">
    <citation type="submission" date="2017-08" db="EMBL/GenBank/DDBJ databases">
        <title>Infants hospitalized years apart are colonized by the same room-sourced microbial strains.</title>
        <authorList>
            <person name="Brooks B."/>
            <person name="Olm M.R."/>
            <person name="Firek B.A."/>
            <person name="Baker R."/>
            <person name="Thomas B.C."/>
            <person name="Morowitz M.J."/>
            <person name="Banfield J.F."/>
        </authorList>
    </citation>
    <scope>NUCLEOTIDE SEQUENCE [LARGE SCALE GENOMIC DNA]</scope>
    <source>
        <strain evidence="2">S2_009_000_R2_77</strain>
    </source>
</reference>
<sequence>MMIRRDHDVILGERDLEPLFSFEKFPVFMGCVKHPSADDICVDMSFHISRSSGMIQLNPLVPLEILYPESHGAGFIGASWEAHHQAFAEFIASYSPGSVLEVGGGHGILSVKYAGLKQIPWTILEPNPTPIPECKATVLKGFFDSDFTLGGGVDAVVHSHLFEHIYQPLDFLQDLKKFIKVGKRLIFSVPNMKVMVERKFTNCLNFEHTVYLSEQYIEFLLAGNGFKLERKEYFRDDHSIFYAAVRDDDLSDAELSGSLYQENKKLYLDYVDHHKALIKSINERVAAEQGRDVYLFGAHVQAQYLIGFGLDISRIKAVLDNDKNKTGKRLYGTDLNVATPASLVGINRPMVIIRAGTFTQEIMEQITALNPTTEFLQ</sequence>
<organism evidence="2 3">
    <name type="scientific">Pseudomonas kuykendallii</name>
    <dbReference type="NCBI Taxonomy" id="1007099"/>
    <lineage>
        <taxon>Bacteria</taxon>
        <taxon>Pseudomonadati</taxon>
        <taxon>Pseudomonadota</taxon>
        <taxon>Gammaproteobacteria</taxon>
        <taxon>Pseudomonadales</taxon>
        <taxon>Pseudomonadaceae</taxon>
        <taxon>Pseudomonas</taxon>
    </lineage>
</organism>
<comment type="caution">
    <text evidence="2">The sequence shown here is derived from an EMBL/GenBank/DDBJ whole genome shotgun (WGS) entry which is preliminary data.</text>
</comment>
<dbReference type="GO" id="GO:0032259">
    <property type="term" value="P:methylation"/>
    <property type="evidence" value="ECO:0007669"/>
    <property type="project" value="UniProtKB-KW"/>
</dbReference>
<dbReference type="AlphaFoldDB" id="A0A2W5ESV7"/>
<dbReference type="SUPFAM" id="SSF53335">
    <property type="entry name" value="S-adenosyl-L-methionine-dependent methyltransferases"/>
    <property type="match status" value="1"/>
</dbReference>
<keyword evidence="2" id="KW-0808">Transferase</keyword>
<dbReference type="InterPro" id="IPR013691">
    <property type="entry name" value="MeTrfase_14"/>
</dbReference>
<evidence type="ECO:0000313" key="2">
    <source>
        <dbReference type="EMBL" id="PZP21952.1"/>
    </source>
</evidence>
<gene>
    <name evidence="2" type="ORF">DI599_17265</name>
</gene>
<feature type="domain" description="C-methyltransferase" evidence="1">
    <location>
        <begin position="286"/>
        <end position="368"/>
    </location>
</feature>
<dbReference type="Proteomes" id="UP000249198">
    <property type="component" value="Unassembled WGS sequence"/>
</dbReference>
<evidence type="ECO:0000259" key="1">
    <source>
        <dbReference type="Pfam" id="PF08484"/>
    </source>
</evidence>
<evidence type="ECO:0000313" key="3">
    <source>
        <dbReference type="Proteomes" id="UP000249198"/>
    </source>
</evidence>